<gene>
    <name evidence="1" type="ORF">M3D93_16240</name>
</gene>
<organism evidence="1 2">
    <name type="scientific">Dietzia cinnamea</name>
    <dbReference type="NCBI Taxonomy" id="321318"/>
    <lineage>
        <taxon>Bacteria</taxon>
        <taxon>Bacillati</taxon>
        <taxon>Actinomycetota</taxon>
        <taxon>Actinomycetes</taxon>
        <taxon>Mycobacteriales</taxon>
        <taxon>Dietziaceae</taxon>
        <taxon>Dietzia</taxon>
    </lineage>
</organism>
<reference evidence="1" key="1">
    <citation type="submission" date="2022-04" db="EMBL/GenBank/DDBJ databases">
        <title>Human microbiome associated bacterial genomes.</title>
        <authorList>
            <person name="Sandstrom S."/>
            <person name="Salamzade R."/>
            <person name="Kalan L.R."/>
        </authorList>
    </citation>
    <scope>NUCLEOTIDE SEQUENCE</scope>
    <source>
        <strain evidence="1">P3-SID1762</strain>
    </source>
</reference>
<protein>
    <submittedName>
        <fullName evidence="1">Uncharacterized protein</fullName>
    </submittedName>
</protein>
<dbReference type="Proteomes" id="UP001206890">
    <property type="component" value="Unassembled WGS sequence"/>
</dbReference>
<name>A0AAW5QCS1_9ACTN</name>
<accession>A0AAW5QCS1</accession>
<dbReference type="AlphaFoldDB" id="A0AAW5QCS1"/>
<evidence type="ECO:0000313" key="1">
    <source>
        <dbReference type="EMBL" id="MCT2119278.1"/>
    </source>
</evidence>
<comment type="caution">
    <text evidence="1">The sequence shown here is derived from an EMBL/GenBank/DDBJ whole genome shotgun (WGS) entry which is preliminary data.</text>
</comment>
<proteinExistence type="predicted"/>
<sequence>MNDPLSDLTVIDSEEVRASDIPRALTAASILYEDGATQAFAENGKTVYVENGRPTLGEWYVDAEGQFCSFWPPDYRACYELRWLVEDERITGLRFRRGSYSAVGRYQFPGPDNAVKE</sequence>
<dbReference type="RefSeq" id="WP_024357790.1">
    <property type="nucleotide sequence ID" value="NZ_JALXRO010000140.1"/>
</dbReference>
<evidence type="ECO:0000313" key="2">
    <source>
        <dbReference type="Proteomes" id="UP001206890"/>
    </source>
</evidence>
<dbReference type="EMBL" id="JALXTC010000129">
    <property type="protein sequence ID" value="MCT2119278.1"/>
    <property type="molecule type" value="Genomic_DNA"/>
</dbReference>